<dbReference type="InterPro" id="IPR013517">
    <property type="entry name" value="FG-GAP"/>
</dbReference>
<reference evidence="4" key="1">
    <citation type="submission" date="2020-06" db="EMBL/GenBank/DDBJ databases">
        <title>Draft genomic sequecing of Geomonas sp. Red736.</title>
        <authorList>
            <person name="Itoh H."/>
            <person name="Xu Z.X."/>
            <person name="Ushijima N."/>
            <person name="Masuda Y."/>
            <person name="Shiratori Y."/>
            <person name="Senoo K."/>
        </authorList>
    </citation>
    <scope>NUCLEOTIDE SEQUENCE [LARGE SCALE GENOMIC DNA]</scope>
    <source>
        <strain evidence="4">Red736</strain>
    </source>
</reference>
<keyword evidence="1" id="KW-0732">Signal</keyword>
<dbReference type="PANTHER" id="PTHR46580:SF2">
    <property type="entry name" value="MAM DOMAIN-CONTAINING PROTEIN"/>
    <property type="match status" value="1"/>
</dbReference>
<evidence type="ECO:0000313" key="5">
    <source>
        <dbReference type="Proteomes" id="UP000831485"/>
    </source>
</evidence>
<dbReference type="EMBL" id="BLXY01000002">
    <property type="protein sequence ID" value="GFO63324.1"/>
    <property type="molecule type" value="Genomic_DNA"/>
</dbReference>
<dbReference type="Pfam" id="PF13517">
    <property type="entry name" value="FG-GAP_3"/>
    <property type="match status" value="3"/>
</dbReference>
<dbReference type="Gene3D" id="2.130.10.130">
    <property type="entry name" value="Integrin alpha, N-terminal"/>
    <property type="match status" value="2"/>
</dbReference>
<keyword evidence="5" id="KW-1185">Reference proteome</keyword>
<dbReference type="RefSeq" id="WP_183346195.1">
    <property type="nucleotide sequence ID" value="NZ_BLXY01000002.1"/>
</dbReference>
<dbReference type="PANTHER" id="PTHR46580">
    <property type="entry name" value="SENSOR KINASE-RELATED"/>
    <property type="match status" value="1"/>
</dbReference>
<evidence type="ECO:0000313" key="3">
    <source>
        <dbReference type="EMBL" id="UPU38146.1"/>
    </source>
</evidence>
<organism evidence="2 4">
    <name type="scientific">Geomonas paludis</name>
    <dbReference type="NCBI Taxonomy" id="2740185"/>
    <lineage>
        <taxon>Bacteria</taxon>
        <taxon>Pseudomonadati</taxon>
        <taxon>Thermodesulfobacteriota</taxon>
        <taxon>Desulfuromonadia</taxon>
        <taxon>Geobacterales</taxon>
        <taxon>Geobacteraceae</taxon>
        <taxon>Geomonas</taxon>
    </lineage>
</organism>
<dbReference type="EMBL" id="CP096574">
    <property type="protein sequence ID" value="UPU38146.1"/>
    <property type="molecule type" value="Genomic_DNA"/>
</dbReference>
<reference evidence="2" key="2">
    <citation type="journal article" date="2021" name="Int. J. Syst. Evol. Microbiol.">
        <title>Geomonas silvestris sp. nov., Geomonas paludis sp. nov. and Geomonas limicola sp. nov., isolated from terrestrial environments, and emended description of the genus Geomonas.</title>
        <authorList>
            <person name="Itoh H."/>
            <person name="Xu Z."/>
            <person name="Masuda Y."/>
            <person name="Ushijima N."/>
            <person name="Hayakawa C."/>
            <person name="Shiratori Y."/>
            <person name="Senoo K."/>
        </authorList>
    </citation>
    <scope>NUCLEOTIDE SEQUENCE</scope>
    <source>
        <strain evidence="2">Red736</strain>
    </source>
</reference>
<dbReference type="AlphaFoldDB" id="A0A6V8MTW5"/>
<dbReference type="Proteomes" id="UP000831485">
    <property type="component" value="Chromosome"/>
</dbReference>
<accession>A0A6V8MTW5</accession>
<proteinExistence type="predicted"/>
<dbReference type="PROSITE" id="PS51257">
    <property type="entry name" value="PROKAR_LIPOPROTEIN"/>
    <property type="match status" value="1"/>
</dbReference>
<sequence>MGRTLLNIFVGLCIFILVSGCGGQNPNNQQPRNTQLRFRTGIEYPVPATAFSNAFGDTATGDLNGDGRNDVVVIEANGSKGILIYYQNATGMLNEPLVVNSSLELKGIAIGDVDNDGLADLVITGDIPGLPGLRGRVKIYTQNGSTHALNEAREYALSTATAGTLAIADLNGDGRKDIVVASVQGSNGLLSIFFQENGGLGAEQTYTSVSVVYGGEVHVADVNNDGRNDIIVQSDLKQVAVIKQLSMGGFDITPDFYTVQTSYWPDFRSFAVGDINGDGLADIVAADPASNGLNIFVQNSDGGITGPQILQLTLLTAQDEVKIADMNGDGLNDIVILSGQSMVHILPQSADHSFDTSKSFYLQTRFAGGTSVHQAMALADVTSDDMPDIIATLGTGLFVLPTK</sequence>
<evidence type="ECO:0000313" key="2">
    <source>
        <dbReference type="EMBL" id="GFO63324.1"/>
    </source>
</evidence>
<reference evidence="3" key="3">
    <citation type="submission" date="2022-04" db="EMBL/GenBank/DDBJ databases">
        <authorList>
            <person name="Liu G."/>
        </authorList>
    </citation>
    <scope>NUCLEOTIDE SEQUENCE</scope>
    <source>
        <strain evidence="3">RG22</strain>
    </source>
</reference>
<evidence type="ECO:0000313" key="4">
    <source>
        <dbReference type="Proteomes" id="UP000568888"/>
    </source>
</evidence>
<dbReference type="InterPro" id="IPR028994">
    <property type="entry name" value="Integrin_alpha_N"/>
</dbReference>
<keyword evidence="2" id="KW-0449">Lipoprotein</keyword>
<evidence type="ECO:0000256" key="1">
    <source>
        <dbReference type="ARBA" id="ARBA00022729"/>
    </source>
</evidence>
<name>A0A6V8MTW5_9BACT</name>
<dbReference type="SUPFAM" id="SSF69318">
    <property type="entry name" value="Integrin alpha N-terminal domain"/>
    <property type="match status" value="1"/>
</dbReference>
<protein>
    <submittedName>
        <fullName evidence="2">Lipoprotein</fullName>
    </submittedName>
    <submittedName>
        <fullName evidence="3">VCBS repeat-containing protein</fullName>
    </submittedName>
</protein>
<gene>
    <name evidence="2" type="ORF">GMPD_12430</name>
    <name evidence="3" type="ORF">M1B72_10680</name>
</gene>
<dbReference type="Proteomes" id="UP000568888">
    <property type="component" value="Unassembled WGS sequence"/>
</dbReference>